<dbReference type="Proteomes" id="UP000318138">
    <property type="component" value="Chromosome"/>
</dbReference>
<organism evidence="2 3">
    <name type="scientific">Paenalkalicoccus suaedae</name>
    <dbReference type="NCBI Taxonomy" id="2592382"/>
    <lineage>
        <taxon>Bacteria</taxon>
        <taxon>Bacillati</taxon>
        <taxon>Bacillota</taxon>
        <taxon>Bacilli</taxon>
        <taxon>Bacillales</taxon>
        <taxon>Bacillaceae</taxon>
        <taxon>Paenalkalicoccus</taxon>
    </lineage>
</organism>
<dbReference type="RefSeq" id="WP_176010895.1">
    <property type="nucleotide sequence ID" value="NZ_CP041372.2"/>
</dbReference>
<keyword evidence="3" id="KW-1185">Reference proteome</keyword>
<evidence type="ECO:0000313" key="3">
    <source>
        <dbReference type="Proteomes" id="UP000318138"/>
    </source>
</evidence>
<feature type="transmembrane region" description="Helical" evidence="1">
    <location>
        <begin position="559"/>
        <end position="578"/>
    </location>
</feature>
<keyword evidence="1" id="KW-0812">Transmembrane</keyword>
<name>A0A859FJF1_9BACI</name>
<evidence type="ECO:0000313" key="2">
    <source>
        <dbReference type="EMBL" id="QKS72928.1"/>
    </source>
</evidence>
<reference evidence="3" key="1">
    <citation type="submission" date="2019-07" db="EMBL/GenBank/DDBJ databases">
        <title>Bacillus alkalisoli sp. nov. isolated from saline soil.</title>
        <authorList>
            <person name="Sun J.-Q."/>
            <person name="Xu L."/>
        </authorList>
    </citation>
    <scope>NUCLEOTIDE SEQUENCE [LARGE SCALE GENOMIC DNA]</scope>
    <source>
        <strain evidence="3">M4U3P1</strain>
    </source>
</reference>
<feature type="transmembrane region" description="Helical" evidence="1">
    <location>
        <begin position="452"/>
        <end position="469"/>
    </location>
</feature>
<keyword evidence="1" id="KW-1133">Transmembrane helix</keyword>
<dbReference type="EMBL" id="CP041372">
    <property type="protein sequence ID" value="QKS72928.1"/>
    <property type="molecule type" value="Genomic_DNA"/>
</dbReference>
<feature type="transmembrane region" description="Helical" evidence="1">
    <location>
        <begin position="91"/>
        <end position="109"/>
    </location>
</feature>
<feature type="transmembrane region" description="Helical" evidence="1">
    <location>
        <begin position="535"/>
        <end position="553"/>
    </location>
</feature>
<gene>
    <name evidence="2" type="ORF">FLK61_40730</name>
</gene>
<feature type="transmembrane region" description="Helical" evidence="1">
    <location>
        <begin position="115"/>
        <end position="133"/>
    </location>
</feature>
<protein>
    <submittedName>
        <fullName evidence="2">Uncharacterized protein</fullName>
    </submittedName>
</protein>
<feature type="transmembrane region" description="Helical" evidence="1">
    <location>
        <begin position="6"/>
        <end position="23"/>
    </location>
</feature>
<dbReference type="AlphaFoldDB" id="A0A859FJF1"/>
<feature type="transmembrane region" description="Helical" evidence="1">
    <location>
        <begin position="475"/>
        <end position="498"/>
    </location>
</feature>
<sequence length="665" mass="76886">MTVLFMFIVIIVLSITQIIMYRRRSPNRALVYRAIHLVIASLIFSEVYQESDVLLATQIGLFYATAYCYFGKVYNQIRGRDVAEKFHVIRLFFFFLFLVATSLVFYFGTREAGDLLTPIIFLLVIELIVGRMVRGFARSANKRDDKYLSRTRFENDEAAQLNEEYQNPFNINKEVQDALDRRYEETYTDQVKKTDKLLYKELPPLWTSTTFMPIRSDGRRYQAIGGSPSGNILLVHFLDESGQKVTDPVLANKLHHTFFYVNTAFLLSYGPFRQIEYLFRNWDSERVRELAQRLPMPTNNGEMTMGEMLVTLDGFLRNQQSIIDSIESLKQKLAGLRDELTPDQADIVRDSLIRTHEQYMERIRFLLTYRSEIMRLVKEQLVTDHSIIQTLDGFYKEALLYENTISDVAGSLVDTSDLTMLQPLAFERNWLGKEKTEAIHSIKTKMARMKQLILASIIAIPLYIAGWVWSGSDALVILLLFFALLLTPIIIGAMYGVIRANGSARSTLAYLDRIQTPWRKPVYYRGKIINKTMRYLGPFMLGGFLIGIALAWQSFDGNILYYLVPAAILLVVGVYFFMINPTSTEMEHLVVFHKCGFFYHNLDHPMQNMLKTKITQDKEEIRIYYSYINRIQEVTISTGEGESFKDVTARVKAWSEDHGIKVEIA</sequence>
<evidence type="ECO:0000256" key="1">
    <source>
        <dbReference type="SAM" id="Phobius"/>
    </source>
</evidence>
<keyword evidence="1" id="KW-0472">Membrane</keyword>
<feature type="transmembrane region" description="Helical" evidence="1">
    <location>
        <begin position="30"/>
        <end position="47"/>
    </location>
</feature>
<proteinExistence type="predicted"/>
<feature type="transmembrane region" description="Helical" evidence="1">
    <location>
        <begin position="53"/>
        <end position="70"/>
    </location>
</feature>
<accession>A0A859FJF1</accession>
<dbReference type="KEGG" id="psua:FLK61_40730"/>